<organism evidence="1 2">
    <name type="scientific">Pyropia yezoensis</name>
    <name type="common">Susabi-nori</name>
    <name type="synonym">Porphyra yezoensis</name>
    <dbReference type="NCBI Taxonomy" id="2788"/>
    <lineage>
        <taxon>Eukaryota</taxon>
        <taxon>Rhodophyta</taxon>
        <taxon>Bangiophyceae</taxon>
        <taxon>Bangiales</taxon>
        <taxon>Bangiaceae</taxon>
        <taxon>Pyropia</taxon>
    </lineage>
</organism>
<sequence length="138" mass="14528">MASNVATADAYMAARLANKNDEVLSMVAPSIVLTSSRDGTYSGLDGMKTYLSKVSPTGSWQPASASPDGGAEIAGTVKFMMVPVSVKAKFSFDDAGKITSINVGRKRVVDGARCGVLNWASARCRTCRLPPRCETLCS</sequence>
<reference evidence="1" key="1">
    <citation type="submission" date="2019-11" db="EMBL/GenBank/DDBJ databases">
        <title>Nori genome reveals adaptations in red seaweeds to the harsh intertidal environment.</title>
        <authorList>
            <person name="Wang D."/>
            <person name="Mao Y."/>
        </authorList>
    </citation>
    <scope>NUCLEOTIDE SEQUENCE</scope>
    <source>
        <tissue evidence="1">Gametophyte</tissue>
    </source>
</reference>
<proteinExistence type="predicted"/>
<comment type="caution">
    <text evidence="1">The sequence shown here is derived from an EMBL/GenBank/DDBJ whole genome shotgun (WGS) entry which is preliminary data.</text>
</comment>
<keyword evidence="2" id="KW-1185">Reference proteome</keyword>
<dbReference type="EMBL" id="CM020618">
    <property type="protein sequence ID" value="KAK1860692.1"/>
    <property type="molecule type" value="Genomic_DNA"/>
</dbReference>
<dbReference type="Proteomes" id="UP000798662">
    <property type="component" value="Chromosome 1"/>
</dbReference>
<evidence type="ECO:0000313" key="1">
    <source>
        <dbReference type="EMBL" id="KAK1860692.1"/>
    </source>
</evidence>
<name>A0ACC3BS65_PYRYE</name>
<evidence type="ECO:0000313" key="2">
    <source>
        <dbReference type="Proteomes" id="UP000798662"/>
    </source>
</evidence>
<protein>
    <submittedName>
        <fullName evidence="1">Uncharacterized protein</fullName>
    </submittedName>
</protein>
<accession>A0ACC3BS65</accession>
<gene>
    <name evidence="1" type="ORF">I4F81_003281</name>
</gene>